<dbReference type="PANTHER" id="PTHR33524">
    <property type="entry name" value="C5ORF35"/>
    <property type="match status" value="1"/>
</dbReference>
<sequence>MRLKVLIEKGKTIFYHGTTAAAPAARFCVLLLHEISVKGFAETPPIASPSMVNRLRKFWETLSQASLFQNVDKRLLQHEIDTHRLFLLTSFHNEGASATEETAKEIERLASAMSFADQQQQVQTHVHNQMHNVAAVLDGILLEPPLISKATVPPNGARQRPSGLSFAVGVIPTAEREPVVETKPLNRAQVATAFEKDLGFSLHVKQSTVAHQDAGTGLFISGRAQPGTVVSLYPGVIYSPSQYRYIPGYPMVAAGNPYLISRYDGLVIDGKPWREGEDARKWWDGSVTDSERALSDEAGRAEESAQKSMPEDVSTDYRNAGRAKTQHKSVWELVGGGKKWSGPLEGAVLELRNPLALGHFANHPPKGVQPNVMICSYTYSISSGETIRPYIPNIVFGNDEELDMQRRGPLWVNEGRKDRQYELESRQYLGHTSGLVPVETTDVRTLVLVATRDLEDEELLLNYRLSNYTRQPSWYHSVDAEEERRRWD</sequence>
<accession>A0ABP0UWZ1</accession>
<protein>
    <recommendedName>
        <fullName evidence="4">SET domain-containing protein</fullName>
    </recommendedName>
</protein>
<dbReference type="Proteomes" id="UP001497512">
    <property type="component" value="Chromosome 7"/>
</dbReference>
<proteinExistence type="predicted"/>
<name>A0ABP0UWZ1_9BRYO</name>
<evidence type="ECO:0000256" key="1">
    <source>
        <dbReference type="SAM" id="MobiDB-lite"/>
    </source>
</evidence>
<dbReference type="PANTHER" id="PTHR33524:SF1">
    <property type="entry name" value="SET DOMAIN-CONTAINING PROTEIN"/>
    <property type="match status" value="1"/>
</dbReference>
<feature type="region of interest" description="Disordered" evidence="1">
    <location>
        <begin position="293"/>
        <end position="314"/>
    </location>
</feature>
<feature type="compositionally biased region" description="Basic and acidic residues" evidence="1">
    <location>
        <begin position="293"/>
        <end position="305"/>
    </location>
</feature>
<dbReference type="EMBL" id="OZ019899">
    <property type="protein sequence ID" value="CAK9231925.1"/>
    <property type="molecule type" value="Genomic_DNA"/>
</dbReference>
<evidence type="ECO:0000313" key="2">
    <source>
        <dbReference type="EMBL" id="CAK9231925.1"/>
    </source>
</evidence>
<keyword evidence="3" id="KW-1185">Reference proteome</keyword>
<dbReference type="Gene3D" id="2.170.270.10">
    <property type="entry name" value="SET domain"/>
    <property type="match status" value="1"/>
</dbReference>
<organism evidence="2 3">
    <name type="scientific">Sphagnum troendelagicum</name>
    <dbReference type="NCBI Taxonomy" id="128251"/>
    <lineage>
        <taxon>Eukaryota</taxon>
        <taxon>Viridiplantae</taxon>
        <taxon>Streptophyta</taxon>
        <taxon>Embryophyta</taxon>
        <taxon>Bryophyta</taxon>
        <taxon>Sphagnophytina</taxon>
        <taxon>Sphagnopsida</taxon>
        <taxon>Sphagnales</taxon>
        <taxon>Sphagnaceae</taxon>
        <taxon>Sphagnum</taxon>
    </lineage>
</organism>
<evidence type="ECO:0000313" key="3">
    <source>
        <dbReference type="Proteomes" id="UP001497512"/>
    </source>
</evidence>
<dbReference type="InterPro" id="IPR046341">
    <property type="entry name" value="SET_dom_sf"/>
</dbReference>
<gene>
    <name evidence="2" type="ORF">CSSPTR1EN2_LOCUS21001</name>
</gene>
<reference evidence="2" key="1">
    <citation type="submission" date="2024-02" db="EMBL/GenBank/DDBJ databases">
        <authorList>
            <consortium name="ELIXIR-Norway"/>
            <consortium name="Elixir Norway"/>
        </authorList>
    </citation>
    <scope>NUCLEOTIDE SEQUENCE</scope>
</reference>
<evidence type="ECO:0008006" key="4">
    <source>
        <dbReference type="Google" id="ProtNLM"/>
    </source>
</evidence>
<dbReference type="InterPro" id="IPR040415">
    <property type="entry name" value="SETD9"/>
</dbReference>
<dbReference type="CDD" id="cd10537">
    <property type="entry name" value="SET_SETD9"/>
    <property type="match status" value="1"/>
</dbReference>